<evidence type="ECO:0000313" key="1">
    <source>
        <dbReference type="EMBL" id="KHN14487.1"/>
    </source>
</evidence>
<organism evidence="1">
    <name type="scientific">Glycine soja</name>
    <name type="common">Wild soybean</name>
    <dbReference type="NCBI Taxonomy" id="3848"/>
    <lineage>
        <taxon>Eukaryota</taxon>
        <taxon>Viridiplantae</taxon>
        <taxon>Streptophyta</taxon>
        <taxon>Embryophyta</taxon>
        <taxon>Tracheophyta</taxon>
        <taxon>Spermatophyta</taxon>
        <taxon>Magnoliopsida</taxon>
        <taxon>eudicotyledons</taxon>
        <taxon>Gunneridae</taxon>
        <taxon>Pentapetalae</taxon>
        <taxon>rosids</taxon>
        <taxon>fabids</taxon>
        <taxon>Fabales</taxon>
        <taxon>Fabaceae</taxon>
        <taxon>Papilionoideae</taxon>
        <taxon>50 kb inversion clade</taxon>
        <taxon>NPAAA clade</taxon>
        <taxon>indigoferoid/millettioid clade</taxon>
        <taxon>Phaseoleae</taxon>
        <taxon>Glycine</taxon>
        <taxon>Glycine subgen. Soja</taxon>
    </lineage>
</organism>
<dbReference type="CDD" id="cd09272">
    <property type="entry name" value="RNase_HI_RT_Ty1"/>
    <property type="match status" value="1"/>
</dbReference>
<sequence length="65" mass="7751">EVEYRALASATCELQRLTYLLEELKIKFQNPVVLYCDNKFALHIVVNHVFHERTKHIEIDCHIVR</sequence>
<feature type="non-terminal residue" evidence="1">
    <location>
        <position position="65"/>
    </location>
</feature>
<dbReference type="Proteomes" id="UP000053555">
    <property type="component" value="Unassembled WGS sequence"/>
</dbReference>
<feature type="non-terminal residue" evidence="1">
    <location>
        <position position="1"/>
    </location>
</feature>
<dbReference type="EMBL" id="KN661727">
    <property type="protein sequence ID" value="KHN14487.1"/>
    <property type="molecule type" value="Genomic_DNA"/>
</dbReference>
<dbReference type="AlphaFoldDB" id="A0A0B2Q3T8"/>
<accession>A0A0B2Q3T8</accession>
<name>A0A0B2Q3T8_GLYSO</name>
<gene>
    <name evidence="1" type="ORF">glysoja_029749</name>
</gene>
<protein>
    <submittedName>
        <fullName evidence="1">Copia protein</fullName>
    </submittedName>
</protein>
<proteinExistence type="predicted"/>
<reference evidence="1" key="1">
    <citation type="submission" date="2014-07" db="EMBL/GenBank/DDBJ databases">
        <title>Identification of a novel salt tolerance gene in wild soybean by whole-genome sequencing.</title>
        <authorList>
            <person name="Lam H.-M."/>
            <person name="Qi X."/>
            <person name="Li M.-W."/>
            <person name="Liu X."/>
            <person name="Xie M."/>
            <person name="Ni M."/>
            <person name="Xu X."/>
        </authorList>
    </citation>
    <scope>NUCLEOTIDE SEQUENCE [LARGE SCALE GENOMIC DNA]</scope>
    <source>
        <tissue evidence="1">Root</tissue>
    </source>
</reference>
<dbReference type="PANTHER" id="PTHR11439">
    <property type="entry name" value="GAG-POL-RELATED RETROTRANSPOSON"/>
    <property type="match status" value="1"/>
</dbReference>
<dbReference type="PANTHER" id="PTHR11439:SF511">
    <property type="match status" value="1"/>
</dbReference>